<keyword evidence="2" id="KW-1133">Transmembrane helix</keyword>
<reference evidence="3" key="2">
    <citation type="journal article" date="2023" name="Microbiol Resour">
        <title>Decontamination and Annotation of the Draft Genome Sequence of the Oomycete Lagenidium giganteum ARSEF 373.</title>
        <authorList>
            <person name="Morgan W.R."/>
            <person name="Tartar A."/>
        </authorList>
    </citation>
    <scope>NUCLEOTIDE SEQUENCE</scope>
    <source>
        <strain evidence="3">ARSEF 373</strain>
    </source>
</reference>
<protein>
    <submittedName>
        <fullName evidence="3">Uncharacterized protein</fullName>
    </submittedName>
</protein>
<organism evidence="3 4">
    <name type="scientific">Lagenidium giganteum</name>
    <dbReference type="NCBI Taxonomy" id="4803"/>
    <lineage>
        <taxon>Eukaryota</taxon>
        <taxon>Sar</taxon>
        <taxon>Stramenopiles</taxon>
        <taxon>Oomycota</taxon>
        <taxon>Peronosporomycetes</taxon>
        <taxon>Pythiales</taxon>
        <taxon>Pythiaceae</taxon>
    </lineage>
</organism>
<feature type="region of interest" description="Disordered" evidence="1">
    <location>
        <begin position="254"/>
        <end position="290"/>
    </location>
</feature>
<dbReference type="Proteomes" id="UP001146120">
    <property type="component" value="Unassembled WGS sequence"/>
</dbReference>
<proteinExistence type="predicted"/>
<name>A0AAV2ZSC2_9STRA</name>
<gene>
    <name evidence="3" type="ORF">N0F65_007507</name>
</gene>
<evidence type="ECO:0000313" key="4">
    <source>
        <dbReference type="Proteomes" id="UP001146120"/>
    </source>
</evidence>
<sequence length="290" mass="31628">MGNQSVFHGALGWDDWIWWAGIGGIGLFVLMMLLCCCVCVQRAKRKGREEALAAVQARQREQQQQQQAQLRYAQAQQARYPSQDTFKFSKSNSPLPVRDSERKRGPVVSQNAHALPPAQNKPFPSLQSYRNNQQDVVHHMGAAPTPMTRANPQGAFNPTSPCAHPVASAYPVAYPPTDEDYHAPFVAVESPMKPENLGMEGKGSVTLQSRIDALRNGGSQQPVGGGHTAKPYHDDGFESARSLDTFSIGMASDLSEDDRALAYGTTPGDSQARRLNQSGVSTSSRDSVEF</sequence>
<evidence type="ECO:0000256" key="1">
    <source>
        <dbReference type="SAM" id="MobiDB-lite"/>
    </source>
</evidence>
<reference evidence="3" key="1">
    <citation type="submission" date="2022-11" db="EMBL/GenBank/DDBJ databases">
        <authorList>
            <person name="Morgan W.R."/>
            <person name="Tartar A."/>
        </authorList>
    </citation>
    <scope>NUCLEOTIDE SEQUENCE</scope>
    <source>
        <strain evidence="3">ARSEF 373</strain>
    </source>
</reference>
<feature type="compositionally biased region" description="Polar residues" evidence="1">
    <location>
        <begin position="267"/>
        <end position="290"/>
    </location>
</feature>
<keyword evidence="4" id="KW-1185">Reference proteome</keyword>
<evidence type="ECO:0000256" key="2">
    <source>
        <dbReference type="SAM" id="Phobius"/>
    </source>
</evidence>
<dbReference type="AlphaFoldDB" id="A0AAV2ZSC2"/>
<dbReference type="EMBL" id="DAKRPA010000001">
    <property type="protein sequence ID" value="DBA05345.1"/>
    <property type="molecule type" value="Genomic_DNA"/>
</dbReference>
<comment type="caution">
    <text evidence="3">The sequence shown here is derived from an EMBL/GenBank/DDBJ whole genome shotgun (WGS) entry which is preliminary data.</text>
</comment>
<evidence type="ECO:0000313" key="3">
    <source>
        <dbReference type="EMBL" id="DBA05345.1"/>
    </source>
</evidence>
<keyword evidence="2" id="KW-0472">Membrane</keyword>
<accession>A0AAV2ZSC2</accession>
<feature type="region of interest" description="Disordered" evidence="1">
    <location>
        <begin position="80"/>
        <end position="127"/>
    </location>
</feature>
<feature type="compositionally biased region" description="Polar residues" evidence="1">
    <location>
        <begin position="82"/>
        <end position="94"/>
    </location>
</feature>
<feature type="transmembrane region" description="Helical" evidence="2">
    <location>
        <begin position="16"/>
        <end position="40"/>
    </location>
</feature>
<feature type="region of interest" description="Disordered" evidence="1">
    <location>
        <begin position="215"/>
        <end position="237"/>
    </location>
</feature>
<keyword evidence="2" id="KW-0812">Transmembrane</keyword>